<dbReference type="CDD" id="cd00761">
    <property type="entry name" value="Glyco_tranf_GTA_type"/>
    <property type="match status" value="1"/>
</dbReference>
<evidence type="ECO:0000313" key="5">
    <source>
        <dbReference type="Proteomes" id="UP000094426"/>
    </source>
</evidence>
<dbReference type="SUPFAM" id="SSF53448">
    <property type="entry name" value="Nucleotide-diphospho-sugar transferases"/>
    <property type="match status" value="1"/>
</dbReference>
<gene>
    <name evidence="4" type="ORF">ATY41_05715</name>
</gene>
<dbReference type="AlphaFoldDB" id="A0A1E2SIE2"/>
<proteinExistence type="predicted"/>
<organism evidence="4 5">
    <name type="scientific">Leifsonia xyli subsp. xyli</name>
    <dbReference type="NCBI Taxonomy" id="59736"/>
    <lineage>
        <taxon>Bacteria</taxon>
        <taxon>Bacillati</taxon>
        <taxon>Actinomycetota</taxon>
        <taxon>Actinomycetes</taxon>
        <taxon>Micrococcales</taxon>
        <taxon>Microbacteriaceae</taxon>
        <taxon>Leifsonia</taxon>
    </lineage>
</organism>
<dbReference type="GO" id="GO:0016757">
    <property type="term" value="F:glycosyltransferase activity"/>
    <property type="evidence" value="ECO:0007669"/>
    <property type="project" value="UniProtKB-KW"/>
</dbReference>
<dbReference type="OrthoDB" id="5165900at2"/>
<dbReference type="Gene3D" id="3.90.550.10">
    <property type="entry name" value="Spore Coat Polysaccharide Biosynthesis Protein SpsA, Chain A"/>
    <property type="match status" value="1"/>
</dbReference>
<comment type="caution">
    <text evidence="4">The sequence shown here is derived from an EMBL/GenBank/DDBJ whole genome shotgun (WGS) entry which is preliminary data.</text>
</comment>
<evidence type="ECO:0000256" key="1">
    <source>
        <dbReference type="ARBA" id="ARBA00022676"/>
    </source>
</evidence>
<dbReference type="RefSeq" id="WP_041767533.1">
    <property type="nucleotide sequence ID" value="NZ_LNZG01000047.1"/>
</dbReference>
<evidence type="ECO:0000256" key="2">
    <source>
        <dbReference type="ARBA" id="ARBA00022679"/>
    </source>
</evidence>
<dbReference type="PANTHER" id="PTHR22916">
    <property type="entry name" value="GLYCOSYLTRANSFERASE"/>
    <property type="match status" value="1"/>
</dbReference>
<evidence type="ECO:0000259" key="3">
    <source>
        <dbReference type="Pfam" id="PF00535"/>
    </source>
</evidence>
<feature type="domain" description="Glycosyltransferase 2-like" evidence="3">
    <location>
        <begin position="11"/>
        <end position="141"/>
    </location>
</feature>
<keyword evidence="1" id="KW-0328">Glycosyltransferase</keyword>
<reference evidence="5" key="1">
    <citation type="submission" date="2015-11" db="EMBL/GenBank/DDBJ databases">
        <authorList>
            <person name="Wang J."/>
            <person name="Wang L."/>
            <person name="Wang F."/>
            <person name="Cao G."/>
        </authorList>
    </citation>
    <scope>NUCLEOTIDE SEQUENCE [LARGE SCALE GENOMIC DNA]</scope>
    <source>
        <strain evidence="5">gdw1</strain>
    </source>
</reference>
<evidence type="ECO:0000313" key="4">
    <source>
        <dbReference type="EMBL" id="ODA89408.1"/>
    </source>
</evidence>
<dbReference type="InterPro" id="IPR029044">
    <property type="entry name" value="Nucleotide-diphossugar_trans"/>
</dbReference>
<protein>
    <recommendedName>
        <fullName evidence="3">Glycosyltransferase 2-like domain-containing protein</fullName>
    </recommendedName>
</protein>
<dbReference type="EMBL" id="LNZG01000047">
    <property type="protein sequence ID" value="ODA89408.1"/>
    <property type="molecule type" value="Genomic_DNA"/>
</dbReference>
<dbReference type="PANTHER" id="PTHR22916:SF51">
    <property type="entry name" value="GLYCOSYLTRANSFERASE EPSH-RELATED"/>
    <property type="match status" value="1"/>
</dbReference>
<dbReference type="Pfam" id="PF00535">
    <property type="entry name" value="Glycos_transf_2"/>
    <property type="match status" value="1"/>
</dbReference>
<dbReference type="Proteomes" id="UP000094426">
    <property type="component" value="Unassembled WGS sequence"/>
</dbReference>
<dbReference type="InterPro" id="IPR001173">
    <property type="entry name" value="Glyco_trans_2-like"/>
</dbReference>
<name>A0A1E2SIE2_LEIXY</name>
<accession>A0A1E2SIE2</accession>
<keyword evidence="2" id="KW-0808">Transferase</keyword>
<sequence>MTFLARRPDVTIAIPMYCAGHYLEQCLRSIAVQTSGTRGIEVLCVDDGSPDDTVEIATRLMTELGLRGEVWSHPHTGTPAAARNEGLDAAKGRYLYFVDVDDYLGPDAIRSMLSLGRRGRADIIAGKYVGVGRGAPQHMFRETRARTDLTRTSVLDSMSVLKMYRTGYARSLGYRFNPDLVMAEDHPFAMAAYVRTDRISIQASTDCSTGCVTPRRTAPLST</sequence>